<protein>
    <submittedName>
        <fullName evidence="3">Pectinesterase inhibitor domain</fullName>
    </submittedName>
</protein>
<dbReference type="Proteomes" id="UP001370490">
    <property type="component" value="Unassembled WGS sequence"/>
</dbReference>
<keyword evidence="4" id="KW-1185">Reference proteome</keyword>
<dbReference type="AlphaFoldDB" id="A0AAN8V7E0"/>
<dbReference type="Gene3D" id="1.20.140.40">
    <property type="entry name" value="Invertase/pectin methylesterase inhibitor family protein"/>
    <property type="match status" value="1"/>
</dbReference>
<dbReference type="InterPro" id="IPR006501">
    <property type="entry name" value="Pectinesterase_inhib_dom"/>
</dbReference>
<sequence>MASLNPYGKFNEVDQERLLARPKTKKRIAIIALSSIVLAAIVVGAVLGTSHGNNKSSKNGDVQSISTSVKAVCDGTLYPSTCYTTLAPLVQNLTQVNPEQLFKLSVQLAINELLRASQKFSQNEGVFGNVTDPIYVAALENCRVLFDLALDHLNNSLSSTVSLVNAIDDFTTWLSTAGTCQQTCIDGFQNAPLQTSVESSLRNSTELTSIGLAIIRPGASTKIRVKWKGLKLNLGNKDASKFTVKQFINGNKWIPSNVPYNPSL</sequence>
<feature type="transmembrane region" description="Helical" evidence="1">
    <location>
        <begin position="28"/>
        <end position="48"/>
    </location>
</feature>
<keyword evidence="1" id="KW-0812">Transmembrane</keyword>
<evidence type="ECO:0000313" key="4">
    <source>
        <dbReference type="Proteomes" id="UP001370490"/>
    </source>
</evidence>
<dbReference type="EMBL" id="JBAMMX010000013">
    <property type="protein sequence ID" value="KAK6928960.1"/>
    <property type="molecule type" value="Genomic_DNA"/>
</dbReference>
<organism evidence="3 4">
    <name type="scientific">Dillenia turbinata</name>
    <dbReference type="NCBI Taxonomy" id="194707"/>
    <lineage>
        <taxon>Eukaryota</taxon>
        <taxon>Viridiplantae</taxon>
        <taxon>Streptophyta</taxon>
        <taxon>Embryophyta</taxon>
        <taxon>Tracheophyta</taxon>
        <taxon>Spermatophyta</taxon>
        <taxon>Magnoliopsida</taxon>
        <taxon>eudicotyledons</taxon>
        <taxon>Gunneridae</taxon>
        <taxon>Pentapetalae</taxon>
        <taxon>Dilleniales</taxon>
        <taxon>Dilleniaceae</taxon>
        <taxon>Dillenia</taxon>
    </lineage>
</organism>
<gene>
    <name evidence="3" type="ORF">RJ641_005165</name>
</gene>
<feature type="domain" description="Pectinesterase inhibitor" evidence="2">
    <location>
        <begin position="64"/>
        <end position="214"/>
    </location>
</feature>
<dbReference type="SMART" id="SM00856">
    <property type="entry name" value="PMEI"/>
    <property type="match status" value="1"/>
</dbReference>
<name>A0AAN8V7E0_9MAGN</name>
<proteinExistence type="predicted"/>
<evidence type="ECO:0000259" key="2">
    <source>
        <dbReference type="SMART" id="SM00856"/>
    </source>
</evidence>
<evidence type="ECO:0000313" key="3">
    <source>
        <dbReference type="EMBL" id="KAK6928960.1"/>
    </source>
</evidence>
<dbReference type="Pfam" id="PF04043">
    <property type="entry name" value="PMEI"/>
    <property type="match status" value="1"/>
</dbReference>
<keyword evidence="1" id="KW-0472">Membrane</keyword>
<evidence type="ECO:0000256" key="1">
    <source>
        <dbReference type="SAM" id="Phobius"/>
    </source>
</evidence>
<dbReference type="FunFam" id="1.20.140.40:FF:000001">
    <property type="entry name" value="Pectinesterase"/>
    <property type="match status" value="1"/>
</dbReference>
<dbReference type="InterPro" id="IPR035513">
    <property type="entry name" value="Invertase/methylesterase_inhib"/>
</dbReference>
<dbReference type="PANTHER" id="PTHR31707">
    <property type="entry name" value="PECTINESTERASE"/>
    <property type="match status" value="1"/>
</dbReference>
<comment type="caution">
    <text evidence="3">The sequence shown here is derived from an EMBL/GenBank/DDBJ whole genome shotgun (WGS) entry which is preliminary data.</text>
</comment>
<dbReference type="CDD" id="cd15798">
    <property type="entry name" value="PMEI-like_3"/>
    <property type="match status" value="1"/>
</dbReference>
<dbReference type="SUPFAM" id="SSF101148">
    <property type="entry name" value="Plant invertase/pectin methylesterase inhibitor"/>
    <property type="match status" value="1"/>
</dbReference>
<accession>A0AAN8V7E0</accession>
<dbReference type="GO" id="GO:0004857">
    <property type="term" value="F:enzyme inhibitor activity"/>
    <property type="evidence" value="ECO:0007669"/>
    <property type="project" value="InterPro"/>
</dbReference>
<dbReference type="NCBIfam" id="TIGR01614">
    <property type="entry name" value="PME_inhib"/>
    <property type="match status" value="1"/>
</dbReference>
<reference evidence="3 4" key="1">
    <citation type="submission" date="2023-12" db="EMBL/GenBank/DDBJ databases">
        <title>A high-quality genome assembly for Dillenia turbinata (Dilleniales).</title>
        <authorList>
            <person name="Chanderbali A."/>
        </authorList>
    </citation>
    <scope>NUCLEOTIDE SEQUENCE [LARGE SCALE GENOMIC DNA]</scope>
    <source>
        <strain evidence="3">LSX21</strain>
        <tissue evidence="3">Leaf</tissue>
    </source>
</reference>
<keyword evidence="1" id="KW-1133">Transmembrane helix</keyword>